<comment type="similarity">
    <text evidence="4">Belongs to the HepT RNase toxin family.</text>
</comment>
<dbReference type="EMBL" id="BMXS01000026">
    <property type="protein sequence ID" value="GGY06357.1"/>
    <property type="molecule type" value="Genomic_DNA"/>
</dbReference>
<protein>
    <recommendedName>
        <fullName evidence="7">DUF86 domain-containing protein</fullName>
    </recommendedName>
</protein>
<dbReference type="InterPro" id="IPR052379">
    <property type="entry name" value="Type_VII_TA_RNase"/>
</dbReference>
<dbReference type="NCBIfam" id="NF047751">
    <property type="entry name" value="HepT_toxin"/>
    <property type="match status" value="1"/>
</dbReference>
<dbReference type="PANTHER" id="PTHR33397:SF3">
    <property type="entry name" value="MRNA NUCLEASE HEPT"/>
    <property type="match status" value="1"/>
</dbReference>
<reference evidence="6" key="1">
    <citation type="journal article" date="2019" name="Int. J. Syst. Evol. Microbiol.">
        <title>The Global Catalogue of Microorganisms (GCM) 10K type strain sequencing project: providing services to taxonomists for standard genome sequencing and annotation.</title>
        <authorList>
            <consortium name="The Broad Institute Genomics Platform"/>
            <consortium name="The Broad Institute Genome Sequencing Center for Infectious Disease"/>
            <person name="Wu L."/>
            <person name="Ma J."/>
        </authorList>
    </citation>
    <scope>NUCLEOTIDE SEQUENCE [LARGE SCALE GENOMIC DNA]</scope>
    <source>
        <strain evidence="6">KCTC 22228</strain>
    </source>
</reference>
<accession>A0ABQ2Z8X4</accession>
<evidence type="ECO:0000256" key="2">
    <source>
        <dbReference type="ARBA" id="ARBA00022722"/>
    </source>
</evidence>
<evidence type="ECO:0008006" key="7">
    <source>
        <dbReference type="Google" id="ProtNLM"/>
    </source>
</evidence>
<dbReference type="RefSeq" id="WP_189471933.1">
    <property type="nucleotide sequence ID" value="NZ_BMXS01000026.1"/>
</dbReference>
<comment type="caution">
    <text evidence="5">The sequence shown here is derived from an EMBL/GenBank/DDBJ whole genome shotgun (WGS) entry which is preliminary data.</text>
</comment>
<gene>
    <name evidence="5" type="ORF">GCM10007160_37310</name>
</gene>
<dbReference type="Proteomes" id="UP000653056">
    <property type="component" value="Unassembled WGS sequence"/>
</dbReference>
<dbReference type="InterPro" id="IPR008201">
    <property type="entry name" value="HepT-like"/>
</dbReference>
<proteinExistence type="inferred from homology"/>
<dbReference type="PANTHER" id="PTHR33397">
    <property type="entry name" value="UPF0331 PROTEIN YUTE"/>
    <property type="match status" value="1"/>
</dbReference>
<dbReference type="Pfam" id="PF01934">
    <property type="entry name" value="HepT-like"/>
    <property type="match status" value="1"/>
</dbReference>
<dbReference type="InterPro" id="IPR037038">
    <property type="entry name" value="HepT-like_sf"/>
</dbReference>
<keyword evidence="1" id="KW-1277">Toxin-antitoxin system</keyword>
<dbReference type="Gene3D" id="1.20.120.580">
    <property type="entry name" value="bsu32300-like"/>
    <property type="match status" value="1"/>
</dbReference>
<keyword evidence="3" id="KW-0378">Hydrolase</keyword>
<evidence type="ECO:0000256" key="4">
    <source>
        <dbReference type="ARBA" id="ARBA00024207"/>
    </source>
</evidence>
<evidence type="ECO:0000256" key="1">
    <source>
        <dbReference type="ARBA" id="ARBA00022649"/>
    </source>
</evidence>
<evidence type="ECO:0000313" key="5">
    <source>
        <dbReference type="EMBL" id="GGY06357.1"/>
    </source>
</evidence>
<organism evidence="5 6">
    <name type="scientific">Litchfieldella qijiaojingensis</name>
    <dbReference type="NCBI Taxonomy" id="980347"/>
    <lineage>
        <taxon>Bacteria</taxon>
        <taxon>Pseudomonadati</taxon>
        <taxon>Pseudomonadota</taxon>
        <taxon>Gammaproteobacteria</taxon>
        <taxon>Oceanospirillales</taxon>
        <taxon>Halomonadaceae</taxon>
        <taxon>Litchfieldella</taxon>
    </lineage>
</organism>
<sequence>MDRQVINQKLESLRRCIARLESRCPDDAKTLATDLDAQDIVSLNLTRAVQICVDIAAHWIAEHGDVTAPVTMGQTFDVLAQAGIISPQLATNMRKSVGFRNIVVHNYENVNWDMVFSICKNRLDDFRQFAEVFIEK</sequence>
<keyword evidence="2" id="KW-0540">Nuclease</keyword>
<evidence type="ECO:0000313" key="6">
    <source>
        <dbReference type="Proteomes" id="UP000653056"/>
    </source>
</evidence>
<name>A0ABQ2Z8X4_9GAMM</name>
<evidence type="ECO:0000256" key="3">
    <source>
        <dbReference type="ARBA" id="ARBA00022801"/>
    </source>
</evidence>
<keyword evidence="6" id="KW-1185">Reference proteome</keyword>